<proteinExistence type="predicted"/>
<dbReference type="RefSeq" id="WP_263413825.1">
    <property type="nucleotide sequence ID" value="NZ_BAABBH010000001.1"/>
</dbReference>
<organism evidence="3 4">
    <name type="scientific">Terriglobus aquaticus</name>
    <dbReference type="NCBI Taxonomy" id="940139"/>
    <lineage>
        <taxon>Bacteria</taxon>
        <taxon>Pseudomonadati</taxon>
        <taxon>Acidobacteriota</taxon>
        <taxon>Terriglobia</taxon>
        <taxon>Terriglobales</taxon>
        <taxon>Acidobacteriaceae</taxon>
        <taxon>Terriglobus</taxon>
    </lineage>
</organism>
<feature type="chain" id="PRO_5046717351" evidence="2">
    <location>
        <begin position="25"/>
        <end position="610"/>
    </location>
</feature>
<evidence type="ECO:0000313" key="4">
    <source>
        <dbReference type="Proteomes" id="UP001634747"/>
    </source>
</evidence>
<feature type="region of interest" description="Disordered" evidence="1">
    <location>
        <begin position="564"/>
        <end position="610"/>
    </location>
</feature>
<feature type="compositionally biased region" description="Low complexity" evidence="1">
    <location>
        <begin position="570"/>
        <end position="583"/>
    </location>
</feature>
<dbReference type="InterPro" id="IPR011990">
    <property type="entry name" value="TPR-like_helical_dom_sf"/>
</dbReference>
<protein>
    <submittedName>
        <fullName evidence="3">Tetratricopeptide repeat protein</fullName>
    </submittedName>
</protein>
<dbReference type="Gene3D" id="1.25.40.10">
    <property type="entry name" value="Tetratricopeptide repeat domain"/>
    <property type="match status" value="1"/>
</dbReference>
<keyword evidence="4" id="KW-1185">Reference proteome</keyword>
<evidence type="ECO:0000313" key="3">
    <source>
        <dbReference type="EMBL" id="MFN2974612.1"/>
    </source>
</evidence>
<feature type="signal peptide" evidence="2">
    <location>
        <begin position="1"/>
        <end position="24"/>
    </location>
</feature>
<evidence type="ECO:0000256" key="2">
    <source>
        <dbReference type="SAM" id="SignalP"/>
    </source>
</evidence>
<gene>
    <name evidence="3" type="ORF">ACK2TP_02430</name>
</gene>
<dbReference type="SUPFAM" id="SSF48452">
    <property type="entry name" value="TPR-like"/>
    <property type="match status" value="1"/>
</dbReference>
<comment type="caution">
    <text evidence="3">The sequence shown here is derived from an EMBL/GenBank/DDBJ whole genome shotgun (WGS) entry which is preliminary data.</text>
</comment>
<reference evidence="3 4" key="1">
    <citation type="submission" date="2024-12" db="EMBL/GenBank/DDBJ databases">
        <authorList>
            <person name="Lee Y."/>
        </authorList>
    </citation>
    <scope>NUCLEOTIDE SEQUENCE [LARGE SCALE GENOMIC DNA]</scope>
    <source>
        <strain evidence="3 4">03SUJ4</strain>
    </source>
</reference>
<keyword evidence="2" id="KW-0732">Signal</keyword>
<sequence length="610" mass="67301">MKLSPHRILSAVSLVLFAAAPLVAQNSSSSNAEAAAQTAPVQRRGVEAAGSAVTLETSEQMFTVAAALNTCGYDAGLAESLPVRSAVRREIADQTANVDGGLPAQRALCGYIQSHQLPGSQNLAQFVSLALFLSPDLQLSFPENEMPPDALNVVNVLPLLRTWASTIHLHAIFVQHRADYEQAVLQVHDTVTRMLLETNAYLHQPATVYDGRRFLVLLEPMLSPEAANARIYGTDYFVVLSATRPQADAKTEAMRKAGLHLEELRHIYLLYEIDPIIYARASSTARLLPILKTVQDAPIDFLYKNDVNAFLTECLIKAIEARTMDTGIEKPSRKANGKERFDPTGYNIALQDYERRAEVVRRQQVIRDMRSGWVLTQYFYDKLSTQDREGISLKESMGELVYGMDVPAEASRDKKIPFFDENSPELVGVSGSGASTTRRGKAVKPQPLTAMDQAELKLQQGDRVGAADLAEKELAAHPDSTSAMYVMARIHLMQREPQEAFDTFEKIIATGKDTRTVAWSHVYLGRMYDTALAQPDRTKATAEYKAALAMPGIQPDVQAAAEQGLKQAFAVPQRAAHPAPAQPNDDDDIDAITRKQKESYQPNQEKKPQQ</sequence>
<dbReference type="Proteomes" id="UP001634747">
    <property type="component" value="Unassembled WGS sequence"/>
</dbReference>
<accession>A0ABW9KGB0</accession>
<evidence type="ECO:0000256" key="1">
    <source>
        <dbReference type="SAM" id="MobiDB-lite"/>
    </source>
</evidence>
<feature type="compositionally biased region" description="Basic and acidic residues" evidence="1">
    <location>
        <begin position="591"/>
        <end position="610"/>
    </location>
</feature>
<name>A0ABW9KGB0_9BACT</name>
<dbReference type="EMBL" id="JBJYXY010000001">
    <property type="protein sequence ID" value="MFN2974612.1"/>
    <property type="molecule type" value="Genomic_DNA"/>
</dbReference>